<dbReference type="InterPro" id="IPR043502">
    <property type="entry name" value="DNA/RNA_pol_sf"/>
</dbReference>
<name>A0AAD8J5N0_9APIA</name>
<keyword evidence="2" id="KW-1185">Reference proteome</keyword>
<dbReference type="SUPFAM" id="SSF56672">
    <property type="entry name" value="DNA/RNA polymerases"/>
    <property type="match status" value="1"/>
</dbReference>
<organism evidence="1 2">
    <name type="scientific">Heracleum sosnowskyi</name>
    <dbReference type="NCBI Taxonomy" id="360622"/>
    <lineage>
        <taxon>Eukaryota</taxon>
        <taxon>Viridiplantae</taxon>
        <taxon>Streptophyta</taxon>
        <taxon>Embryophyta</taxon>
        <taxon>Tracheophyta</taxon>
        <taxon>Spermatophyta</taxon>
        <taxon>Magnoliopsida</taxon>
        <taxon>eudicotyledons</taxon>
        <taxon>Gunneridae</taxon>
        <taxon>Pentapetalae</taxon>
        <taxon>asterids</taxon>
        <taxon>campanulids</taxon>
        <taxon>Apiales</taxon>
        <taxon>Apiaceae</taxon>
        <taxon>Apioideae</taxon>
        <taxon>apioid superclade</taxon>
        <taxon>Tordylieae</taxon>
        <taxon>Tordyliinae</taxon>
        <taxon>Heracleum</taxon>
    </lineage>
</organism>
<accession>A0AAD8J5N0</accession>
<dbReference type="EMBL" id="JAUIZM010000002">
    <property type="protein sequence ID" value="KAK1397003.1"/>
    <property type="molecule type" value="Genomic_DNA"/>
</dbReference>
<dbReference type="PANTHER" id="PTHR34072">
    <property type="entry name" value="ENZYMATIC POLYPROTEIN-RELATED"/>
    <property type="match status" value="1"/>
</dbReference>
<dbReference type="AlphaFoldDB" id="A0AAD8J5N0"/>
<evidence type="ECO:0000313" key="2">
    <source>
        <dbReference type="Proteomes" id="UP001237642"/>
    </source>
</evidence>
<dbReference type="InterPro" id="IPR043128">
    <property type="entry name" value="Rev_trsase/Diguanyl_cyclase"/>
</dbReference>
<evidence type="ECO:0000313" key="1">
    <source>
        <dbReference type="EMBL" id="KAK1397003.1"/>
    </source>
</evidence>
<sequence>MYFQEDLPGLPPDREIKFAIELAPRTAQVSKAPYRLAPVEMKKLVAQLIGDLFDRLHGAVKFSKIDLRTGYHQLNIKPEDVPKTAFRTSDIDNILVHLKDRGRTCITFEDSVRSTEERKVICQFLKVRVLAKGSTVLGHVVNSEEVLVDPAKIKAVSNWERPTTPTEVRNFVDLAGYYRRCVQDFAIIAAPLTRLTLKTEELNGLRNLKLIKDYDCEILYHPGKANVVANALSRKKRPKMITSSDKLIQGFEKMEIEVKITRNGIERLVEIAMQPKLLQEIKLCQERMTSEGIKSMLEKALKTEKE</sequence>
<dbReference type="Proteomes" id="UP001237642">
    <property type="component" value="Unassembled WGS sequence"/>
</dbReference>
<proteinExistence type="predicted"/>
<evidence type="ECO:0008006" key="3">
    <source>
        <dbReference type="Google" id="ProtNLM"/>
    </source>
</evidence>
<reference evidence="1" key="1">
    <citation type="submission" date="2023-02" db="EMBL/GenBank/DDBJ databases">
        <title>Genome of toxic invasive species Heracleum sosnowskyi carries increased number of genes despite the absence of recent whole-genome duplications.</title>
        <authorList>
            <person name="Schelkunov M."/>
            <person name="Shtratnikova V."/>
            <person name="Makarenko M."/>
            <person name="Klepikova A."/>
            <person name="Omelchenko D."/>
            <person name="Novikova G."/>
            <person name="Obukhova E."/>
            <person name="Bogdanov V."/>
            <person name="Penin A."/>
            <person name="Logacheva M."/>
        </authorList>
    </citation>
    <scope>NUCLEOTIDE SEQUENCE</scope>
    <source>
        <strain evidence="1">Hsosn_3</strain>
        <tissue evidence="1">Leaf</tissue>
    </source>
</reference>
<gene>
    <name evidence="1" type="ORF">POM88_006866</name>
</gene>
<dbReference type="Gene3D" id="3.30.70.270">
    <property type="match status" value="2"/>
</dbReference>
<reference evidence="1" key="2">
    <citation type="submission" date="2023-05" db="EMBL/GenBank/DDBJ databases">
        <authorList>
            <person name="Schelkunov M.I."/>
        </authorList>
    </citation>
    <scope>NUCLEOTIDE SEQUENCE</scope>
    <source>
        <strain evidence="1">Hsosn_3</strain>
        <tissue evidence="1">Leaf</tissue>
    </source>
</reference>
<comment type="caution">
    <text evidence="1">The sequence shown here is derived from an EMBL/GenBank/DDBJ whole genome shotgun (WGS) entry which is preliminary data.</text>
</comment>
<dbReference type="PANTHER" id="PTHR34072:SF59">
    <property type="entry name" value="CCHC-TYPE INTEGRASE"/>
    <property type="match status" value="1"/>
</dbReference>
<protein>
    <recommendedName>
        <fullName evidence="3">Reverse transcriptase domain-containing protein</fullName>
    </recommendedName>
</protein>